<keyword evidence="2" id="KW-1133">Transmembrane helix</keyword>
<keyword evidence="4" id="KW-1185">Reference proteome</keyword>
<comment type="caution">
    <text evidence="3">The sequence shown here is derived from an EMBL/GenBank/DDBJ whole genome shotgun (WGS) entry which is preliminary data.</text>
</comment>
<evidence type="ECO:0000256" key="2">
    <source>
        <dbReference type="SAM" id="Phobius"/>
    </source>
</evidence>
<evidence type="ECO:0000256" key="1">
    <source>
        <dbReference type="SAM" id="MobiDB-lite"/>
    </source>
</evidence>
<dbReference type="InterPro" id="IPR007383">
    <property type="entry name" value="DUF445"/>
</dbReference>
<dbReference type="Proteomes" id="UP000800981">
    <property type="component" value="Unassembled WGS sequence"/>
</dbReference>
<dbReference type="EMBL" id="JAANNP010000001">
    <property type="protein sequence ID" value="NHC13080.1"/>
    <property type="molecule type" value="Genomic_DNA"/>
</dbReference>
<gene>
    <name evidence="3" type="ORF">G9H71_04720</name>
</gene>
<dbReference type="RefSeq" id="WP_166278524.1">
    <property type="nucleotide sequence ID" value="NZ_JAANNP010000001.1"/>
</dbReference>
<dbReference type="PANTHER" id="PTHR38442">
    <property type="entry name" value="INNER MEMBRANE PROTEIN-RELATED"/>
    <property type="match status" value="1"/>
</dbReference>
<evidence type="ECO:0000313" key="4">
    <source>
        <dbReference type="Proteomes" id="UP000800981"/>
    </source>
</evidence>
<reference evidence="3 4" key="1">
    <citation type="submission" date="2020-03" db="EMBL/GenBank/DDBJ databases">
        <title>Two novel Motilibacter sp.</title>
        <authorList>
            <person name="Liu S."/>
        </authorList>
    </citation>
    <scope>NUCLEOTIDE SEQUENCE [LARGE SCALE GENOMIC DNA]</scope>
    <source>
        <strain evidence="3 4">E257</strain>
    </source>
</reference>
<protein>
    <submittedName>
        <fullName evidence="3">DUF445 domain-containing protein</fullName>
    </submittedName>
</protein>
<name>A0ABX0GTK2_9ACTN</name>
<keyword evidence="2" id="KW-0812">Transmembrane</keyword>
<dbReference type="PANTHER" id="PTHR38442:SF1">
    <property type="entry name" value="INNER MEMBRANE PROTEIN"/>
    <property type="match status" value="1"/>
</dbReference>
<feature type="transmembrane region" description="Helical" evidence="2">
    <location>
        <begin position="45"/>
        <end position="62"/>
    </location>
</feature>
<accession>A0ABX0GTK2</accession>
<organism evidence="3 4">
    <name type="scientific">Motilibacter deserti</name>
    <dbReference type="NCBI Taxonomy" id="2714956"/>
    <lineage>
        <taxon>Bacteria</taxon>
        <taxon>Bacillati</taxon>
        <taxon>Actinomycetota</taxon>
        <taxon>Actinomycetes</taxon>
        <taxon>Motilibacterales</taxon>
        <taxon>Motilibacteraceae</taxon>
        <taxon>Motilibacter</taxon>
    </lineage>
</organism>
<sequence>MSTTGAAPGRHRSPDQPRPRGGGNGDGSAGDAVRLRDLLRMKRRATGLLAATAGVFLLTFALPDTTAVGFLRSAAEAGMVGGLADWFAVTALFRRPLGLPIPHTALVPTRKDALAENLGQFVTGHFLTRETLHARLTEARLPARLGTALATPAVAERLGREAMTAAVAALSSVRPEDLTDAALELARRDVAARSYSSLLGRFLADRVEGGAHRPVVDLVLPYLRTSLTENRATLRVHLKDLGEGMGVLASMFVTAKRVDRLLDGVVDLLRAMERDPEHQLRGVLERFLRSLATDLQQDADLAERVDGMLRDVLDDPQTRNWVSGILNGALETARSALADPDGAMRQRLTRALIDLGNRAVEDAEFQARLQRWSEQAVMYLVDNYAEEFTRLIRDTVASWDGPATAHRIELAAGRDLQFIRVNGTVVGALAGLVIHAVAVLLG</sequence>
<feature type="transmembrane region" description="Helical" evidence="2">
    <location>
        <begin position="421"/>
        <end position="441"/>
    </location>
</feature>
<feature type="region of interest" description="Disordered" evidence="1">
    <location>
        <begin position="1"/>
        <end position="29"/>
    </location>
</feature>
<keyword evidence="2" id="KW-0472">Membrane</keyword>
<evidence type="ECO:0000313" key="3">
    <source>
        <dbReference type="EMBL" id="NHC13080.1"/>
    </source>
</evidence>
<proteinExistence type="predicted"/>
<dbReference type="Pfam" id="PF04286">
    <property type="entry name" value="DUF445"/>
    <property type="match status" value="1"/>
</dbReference>